<feature type="domain" description="Winged helix DNA-binding" evidence="1">
    <location>
        <begin position="16"/>
        <end position="95"/>
    </location>
</feature>
<dbReference type="Pfam" id="PF13601">
    <property type="entry name" value="HTH_34"/>
    <property type="match status" value="1"/>
</dbReference>
<dbReference type="Gene3D" id="1.10.10.10">
    <property type="entry name" value="Winged helix-like DNA-binding domain superfamily/Winged helix DNA-binding domain"/>
    <property type="match status" value="1"/>
</dbReference>
<dbReference type="SUPFAM" id="SSF46785">
    <property type="entry name" value="Winged helix' DNA-binding domain"/>
    <property type="match status" value="1"/>
</dbReference>
<dbReference type="Proteomes" id="UP000652681">
    <property type="component" value="Unassembled WGS sequence"/>
</dbReference>
<evidence type="ECO:0000313" key="2">
    <source>
        <dbReference type="EMBL" id="MBC9813410.1"/>
    </source>
</evidence>
<proteinExistence type="predicted"/>
<dbReference type="InterPro" id="IPR027395">
    <property type="entry name" value="WH_DNA-bd_dom"/>
</dbReference>
<gene>
    <name evidence="2" type="ORF">H9Y05_13105</name>
</gene>
<organism evidence="2 3">
    <name type="scientific">Taishania pollutisoli</name>
    <dbReference type="NCBI Taxonomy" id="2766479"/>
    <lineage>
        <taxon>Bacteria</taxon>
        <taxon>Pseudomonadati</taxon>
        <taxon>Bacteroidota</taxon>
        <taxon>Flavobacteriia</taxon>
        <taxon>Flavobacteriales</taxon>
        <taxon>Crocinitomicaceae</taxon>
        <taxon>Taishania</taxon>
    </lineage>
</organism>
<dbReference type="PANTHER" id="PTHR37318">
    <property type="entry name" value="BSL7504 PROTEIN"/>
    <property type="match status" value="1"/>
</dbReference>
<reference evidence="2" key="1">
    <citation type="submission" date="2020-09" db="EMBL/GenBank/DDBJ databases">
        <title>Taishania pollutisoli gen. nov., sp. nov., Isolated from Tetrabromobisphenol A-Contaminated Soil.</title>
        <authorList>
            <person name="Chen Q."/>
        </authorList>
    </citation>
    <scope>NUCLEOTIDE SEQUENCE</scope>
    <source>
        <strain evidence="2">CZZ-1</strain>
    </source>
</reference>
<sequence length="97" mass="10938">MKSFITQLNKAFESRIRLGIMSMLMVNDTVDFLTLKEMLDASDGNIASHISALEKAGYLAVEKKFIGKKTNTSYSVTPEGRRAFNEHLNALEQLLKR</sequence>
<dbReference type="RefSeq" id="WP_216714549.1">
    <property type="nucleotide sequence ID" value="NZ_JACVEL010000010.1"/>
</dbReference>
<dbReference type="AlphaFoldDB" id="A0A8J6PM87"/>
<dbReference type="PANTHER" id="PTHR37318:SF1">
    <property type="entry name" value="BSL7504 PROTEIN"/>
    <property type="match status" value="1"/>
</dbReference>
<dbReference type="EMBL" id="JACVEL010000010">
    <property type="protein sequence ID" value="MBC9813410.1"/>
    <property type="molecule type" value="Genomic_DNA"/>
</dbReference>
<keyword evidence="3" id="KW-1185">Reference proteome</keyword>
<comment type="caution">
    <text evidence="2">The sequence shown here is derived from an EMBL/GenBank/DDBJ whole genome shotgun (WGS) entry which is preliminary data.</text>
</comment>
<evidence type="ECO:0000259" key="1">
    <source>
        <dbReference type="Pfam" id="PF13601"/>
    </source>
</evidence>
<accession>A0A8J6PM87</accession>
<evidence type="ECO:0000313" key="3">
    <source>
        <dbReference type="Proteomes" id="UP000652681"/>
    </source>
</evidence>
<name>A0A8J6PM87_9FLAO</name>
<dbReference type="InterPro" id="IPR036390">
    <property type="entry name" value="WH_DNA-bd_sf"/>
</dbReference>
<dbReference type="InterPro" id="IPR036388">
    <property type="entry name" value="WH-like_DNA-bd_sf"/>
</dbReference>
<protein>
    <submittedName>
        <fullName evidence="2">Transcriptional regulator</fullName>
    </submittedName>
</protein>